<keyword evidence="3" id="KW-1185">Reference proteome</keyword>
<accession>A0A3S8U3G8</accession>
<dbReference type="InterPro" id="IPR028098">
    <property type="entry name" value="Glyco_trans_4-like_N"/>
</dbReference>
<dbReference type="SUPFAM" id="SSF53756">
    <property type="entry name" value="UDP-Glycosyltransferase/glycogen phosphorylase"/>
    <property type="match status" value="1"/>
</dbReference>
<dbReference type="GO" id="GO:0016757">
    <property type="term" value="F:glycosyltransferase activity"/>
    <property type="evidence" value="ECO:0007669"/>
    <property type="project" value="UniProtKB-ARBA"/>
</dbReference>
<feature type="domain" description="Glycosyltransferase subfamily 4-like N-terminal" evidence="1">
    <location>
        <begin position="28"/>
        <end position="174"/>
    </location>
</feature>
<name>A0A3S8U3G8_9RHOB</name>
<evidence type="ECO:0000313" key="2">
    <source>
        <dbReference type="EMBL" id="AZL58141.1"/>
    </source>
</evidence>
<evidence type="ECO:0000313" key="3">
    <source>
        <dbReference type="Proteomes" id="UP000282002"/>
    </source>
</evidence>
<dbReference type="Pfam" id="PF13579">
    <property type="entry name" value="Glyco_trans_4_4"/>
    <property type="match status" value="1"/>
</dbReference>
<sequence length="383" mass="41376">MAEAGPTQVLYLAHDLDDSAIWRRHDMLRQGGAEVRLAGFRRGTGRLPGAALVLGQTRNGRMAARAAAVLRCLPGLAGRLGDGPPPDVIIARNLEMLALAVSLRRTYPAARIVYELLDIHRLLLGRGLASRMLRAIEAGLMRQVALVIVSSPGFVRNYLTPFDRPARRVVLVENKPFRTSGQAHPVRAEGPIRIGWFGVLRCAWSLAMLDRLTRADPGRWQVILRGKPALDVVPDFHATVQANPDIAYLGPYRWPDDLAEIYAGIDLAWLIDRYEAGGNSDWLLPNRLYEGCAQGAVPLALDGTEVAARLRSLGIGVIASGPDEDDLRAALVGVDSAGIASLRGGLAAVPRSTWEAGPDDSRALVALLEDRDSAVVPDGWVLA</sequence>
<dbReference type="OrthoDB" id="7973140at2"/>
<dbReference type="Gene3D" id="3.40.50.11010">
    <property type="match status" value="1"/>
</dbReference>
<dbReference type="EMBL" id="CP034328">
    <property type="protein sequence ID" value="AZL58141.1"/>
    <property type="molecule type" value="Genomic_DNA"/>
</dbReference>
<reference evidence="2 3" key="1">
    <citation type="submission" date="2018-12" db="EMBL/GenBank/DDBJ databases">
        <title>Complete genome sequencing of Tabrizicola sp. K13M18.</title>
        <authorList>
            <person name="Bae J.-W."/>
        </authorList>
    </citation>
    <scope>NUCLEOTIDE SEQUENCE [LARGE SCALE GENOMIC DNA]</scope>
    <source>
        <strain evidence="2 3">K13M18</strain>
    </source>
</reference>
<dbReference type="KEGG" id="taw:EI545_04375"/>
<organism evidence="2 3">
    <name type="scientific">Tabrizicola piscis</name>
    <dbReference type="NCBI Taxonomy" id="2494374"/>
    <lineage>
        <taxon>Bacteria</taxon>
        <taxon>Pseudomonadati</taxon>
        <taxon>Pseudomonadota</taxon>
        <taxon>Alphaproteobacteria</taxon>
        <taxon>Rhodobacterales</taxon>
        <taxon>Paracoccaceae</taxon>
        <taxon>Tabrizicola</taxon>
    </lineage>
</organism>
<proteinExistence type="predicted"/>
<protein>
    <submittedName>
        <fullName evidence="2">Glycosyl transferase</fullName>
    </submittedName>
</protein>
<keyword evidence="2" id="KW-0808">Transferase</keyword>
<dbReference type="RefSeq" id="WP_125324342.1">
    <property type="nucleotide sequence ID" value="NZ_CP034328.1"/>
</dbReference>
<gene>
    <name evidence="2" type="ORF">EI545_04375</name>
</gene>
<dbReference type="AlphaFoldDB" id="A0A3S8U3G8"/>
<evidence type="ECO:0000259" key="1">
    <source>
        <dbReference type="Pfam" id="PF13579"/>
    </source>
</evidence>
<dbReference type="Proteomes" id="UP000282002">
    <property type="component" value="Chromosome"/>
</dbReference>